<name>A0ABP9TK77_9MICC</name>
<dbReference type="EMBL" id="BAABLK010000025">
    <property type="protein sequence ID" value="GAA5226967.1"/>
    <property type="molecule type" value="Genomic_DNA"/>
</dbReference>
<feature type="transmembrane region" description="Helical" evidence="2">
    <location>
        <begin position="7"/>
        <end position="24"/>
    </location>
</feature>
<sequence length="73" mass="8177">MRSYLPGILIGLAVFFVNIALEVYTDMPMLIRWAVVIGFGLLVTFALIKLAQRRQKRSTHEASDRSECCSTAS</sequence>
<feature type="transmembrane region" description="Helical" evidence="2">
    <location>
        <begin position="30"/>
        <end position="48"/>
    </location>
</feature>
<reference evidence="4" key="1">
    <citation type="journal article" date="2019" name="Int. J. Syst. Evol. Microbiol.">
        <title>The Global Catalogue of Microorganisms (GCM) 10K type strain sequencing project: providing services to taxonomists for standard genome sequencing and annotation.</title>
        <authorList>
            <consortium name="The Broad Institute Genomics Platform"/>
            <consortium name="The Broad Institute Genome Sequencing Center for Infectious Disease"/>
            <person name="Wu L."/>
            <person name="Ma J."/>
        </authorList>
    </citation>
    <scope>NUCLEOTIDE SEQUENCE [LARGE SCALE GENOMIC DNA]</scope>
    <source>
        <strain evidence="4">JCM 18952</strain>
    </source>
</reference>
<evidence type="ECO:0000313" key="4">
    <source>
        <dbReference type="Proteomes" id="UP001501257"/>
    </source>
</evidence>
<protein>
    <submittedName>
        <fullName evidence="3">Uncharacterized protein</fullName>
    </submittedName>
</protein>
<evidence type="ECO:0000256" key="1">
    <source>
        <dbReference type="SAM" id="MobiDB-lite"/>
    </source>
</evidence>
<dbReference type="Proteomes" id="UP001501257">
    <property type="component" value="Unassembled WGS sequence"/>
</dbReference>
<keyword evidence="2" id="KW-0472">Membrane</keyword>
<keyword evidence="4" id="KW-1185">Reference proteome</keyword>
<organism evidence="3 4">
    <name type="scientific">Paeniglutamicibacter antarcticus</name>
    <dbReference type="NCBI Taxonomy" id="494023"/>
    <lineage>
        <taxon>Bacteria</taxon>
        <taxon>Bacillati</taxon>
        <taxon>Actinomycetota</taxon>
        <taxon>Actinomycetes</taxon>
        <taxon>Micrococcales</taxon>
        <taxon>Micrococcaceae</taxon>
        <taxon>Paeniglutamicibacter</taxon>
    </lineage>
</organism>
<comment type="caution">
    <text evidence="3">The sequence shown here is derived from an EMBL/GenBank/DDBJ whole genome shotgun (WGS) entry which is preliminary data.</text>
</comment>
<keyword evidence="2" id="KW-0812">Transmembrane</keyword>
<feature type="region of interest" description="Disordered" evidence="1">
    <location>
        <begin position="54"/>
        <end position="73"/>
    </location>
</feature>
<proteinExistence type="predicted"/>
<keyword evidence="2" id="KW-1133">Transmembrane helix</keyword>
<accession>A0ABP9TK77</accession>
<gene>
    <name evidence="3" type="ORF">GCM10025778_15000</name>
</gene>
<feature type="compositionally biased region" description="Basic and acidic residues" evidence="1">
    <location>
        <begin position="58"/>
        <end position="67"/>
    </location>
</feature>
<evidence type="ECO:0000256" key="2">
    <source>
        <dbReference type="SAM" id="Phobius"/>
    </source>
</evidence>
<evidence type="ECO:0000313" key="3">
    <source>
        <dbReference type="EMBL" id="GAA5226967.1"/>
    </source>
</evidence>
<dbReference type="RefSeq" id="WP_345467359.1">
    <property type="nucleotide sequence ID" value="NZ_BAABLK010000025.1"/>
</dbReference>